<comment type="caution">
    <text evidence="16">The sequence shown here is derived from an EMBL/GenBank/DDBJ whole genome shotgun (WGS) entry which is preliminary data.</text>
</comment>
<evidence type="ECO:0000256" key="8">
    <source>
        <dbReference type="ARBA" id="ARBA00022679"/>
    </source>
</evidence>
<evidence type="ECO:0000259" key="15">
    <source>
        <dbReference type="PROSITE" id="PS51686"/>
    </source>
</evidence>
<keyword evidence="5" id="KW-0963">Cytoplasm</keyword>
<evidence type="ECO:0000256" key="2">
    <source>
        <dbReference type="ARBA" id="ARBA00004496"/>
    </source>
</evidence>
<dbReference type="Gene3D" id="3.30.70.1170">
    <property type="entry name" value="Sun protein, domain 3"/>
    <property type="match status" value="1"/>
</dbReference>
<evidence type="ECO:0000313" key="16">
    <source>
        <dbReference type="EMBL" id="OPJ61757.1"/>
    </source>
</evidence>
<evidence type="ECO:0000256" key="1">
    <source>
        <dbReference type="ARBA" id="ARBA00002724"/>
    </source>
</evidence>
<dbReference type="InterPro" id="IPR004573">
    <property type="entry name" value="rRNA_ssu_MeTfrase_B"/>
</dbReference>
<dbReference type="FunFam" id="3.40.50.150:FF:000022">
    <property type="entry name" value="Ribosomal RNA small subunit methyltransferase B"/>
    <property type="match status" value="1"/>
</dbReference>
<evidence type="ECO:0000256" key="13">
    <source>
        <dbReference type="ARBA" id="ARBA00047283"/>
    </source>
</evidence>
<dbReference type="SUPFAM" id="SSF53335">
    <property type="entry name" value="S-adenosyl-L-methionine-dependent methyltransferases"/>
    <property type="match status" value="1"/>
</dbReference>
<dbReference type="Gene3D" id="1.10.940.10">
    <property type="entry name" value="NusB-like"/>
    <property type="match status" value="1"/>
</dbReference>
<dbReference type="AlphaFoldDB" id="A0A1V4IQJ7"/>
<dbReference type="PANTHER" id="PTHR22807:SF53">
    <property type="entry name" value="RIBOSOMAL RNA SMALL SUBUNIT METHYLTRANSFERASE B-RELATED"/>
    <property type="match status" value="1"/>
</dbReference>
<dbReference type="InterPro" id="IPR023267">
    <property type="entry name" value="RCMT"/>
</dbReference>
<evidence type="ECO:0000256" key="4">
    <source>
        <dbReference type="ARBA" id="ARBA00012140"/>
    </source>
</evidence>
<dbReference type="FunFam" id="1.10.940.10:FF:000006">
    <property type="entry name" value="16S rRNA (Cytosine(967)-C(5))-methyltransferase RsmB"/>
    <property type="match status" value="1"/>
</dbReference>
<dbReference type="GO" id="GO:0008649">
    <property type="term" value="F:rRNA methyltransferase activity"/>
    <property type="evidence" value="ECO:0007669"/>
    <property type="project" value="InterPro"/>
</dbReference>
<dbReference type="STRING" id="1450648.CLORY_20630"/>
<protein>
    <recommendedName>
        <fullName evidence="4">16S rRNA (cytosine(967)-C(5))-methyltransferase</fullName>
        <ecNumber evidence="4">2.1.1.176</ecNumber>
    </recommendedName>
    <alternativeName>
        <fullName evidence="11">16S rRNA m5C967 methyltransferase</fullName>
    </alternativeName>
    <alternativeName>
        <fullName evidence="12">rRNA (cytosine-C(5)-)-methyltransferase RsmB</fullName>
    </alternativeName>
</protein>
<dbReference type="GO" id="GO:0005737">
    <property type="term" value="C:cytoplasm"/>
    <property type="evidence" value="ECO:0007669"/>
    <property type="project" value="UniProtKB-SubCell"/>
</dbReference>
<dbReference type="InterPro" id="IPR049560">
    <property type="entry name" value="MeTrfase_RsmB-F_NOP2_cat"/>
</dbReference>
<dbReference type="InterPro" id="IPR035926">
    <property type="entry name" value="NusB-like_sf"/>
</dbReference>
<evidence type="ECO:0000256" key="10">
    <source>
        <dbReference type="ARBA" id="ARBA00022884"/>
    </source>
</evidence>
<name>A0A1V4IQJ7_9CLOT</name>
<dbReference type="RefSeq" id="WP_079423963.1">
    <property type="nucleotide sequence ID" value="NZ_MZGV01000019.1"/>
</dbReference>
<gene>
    <name evidence="16" type="primary">rsmB</name>
    <name evidence="16" type="ORF">CLORY_20630</name>
</gene>
<dbReference type="CDD" id="cd02440">
    <property type="entry name" value="AdoMet_MTases"/>
    <property type="match status" value="1"/>
</dbReference>
<keyword evidence="6" id="KW-0698">rRNA processing</keyword>
<sequence>MNTRKLAVEVIGEILDKGAYSNLVLKNRLHSSELKDNDRALVTEIVYGTIKYKYTIDKILSSFIKNPISKLDKMILNILRISVYQMMYLDKVPDYAIVNEAVNLAKTKSIGASKLVNGVLRNYIRNKEKQYVKNQSIIEQLSFKYSFENWMVKLFVKQYGEENAERIMEGLNSTPVVTVRVNSIVKDSSAVFDELIDIGYNVQKSNVSANALKIVKGSSIDKNPIFKAGCITVQDESAMLAVEALDVKENMEVLDLCAAPGGKTTYTAELMNNTGSIIACDMYEHKLKLIDEAASRLGLDIINTELSDAQKINEQFVDRFDRVLADVPCSGLGIIRKKPEIKWSKQSKDLNELIKIQRNILHSAAKYVKPNGVLVYSTCTLNKNENEKNIDDFLKNNENFVLDEINFNNNRNFIYGDNGMVTILPSDMDGFFIAKLRRKK</sequence>
<dbReference type="Proteomes" id="UP000190080">
    <property type="component" value="Unassembled WGS sequence"/>
</dbReference>
<dbReference type="Pfam" id="PF01029">
    <property type="entry name" value="NusB"/>
    <property type="match status" value="1"/>
</dbReference>
<feature type="binding site" evidence="14">
    <location>
        <begin position="257"/>
        <end position="263"/>
    </location>
    <ligand>
        <name>S-adenosyl-L-methionine</name>
        <dbReference type="ChEBI" id="CHEBI:59789"/>
    </ligand>
</feature>
<keyword evidence="10 14" id="KW-0694">RNA-binding</keyword>
<keyword evidence="17" id="KW-1185">Reference proteome</keyword>
<dbReference type="InterPro" id="IPR054728">
    <property type="entry name" value="RsmB-like_ferredoxin"/>
</dbReference>
<keyword evidence="7 14" id="KW-0489">Methyltransferase</keyword>
<dbReference type="GO" id="GO:0006355">
    <property type="term" value="P:regulation of DNA-templated transcription"/>
    <property type="evidence" value="ECO:0007669"/>
    <property type="project" value="InterPro"/>
</dbReference>
<evidence type="ECO:0000256" key="5">
    <source>
        <dbReference type="ARBA" id="ARBA00022490"/>
    </source>
</evidence>
<comment type="subcellular location">
    <subcellularLocation>
        <location evidence="2">Cytoplasm</location>
    </subcellularLocation>
</comment>
<dbReference type="PRINTS" id="PR02008">
    <property type="entry name" value="RCMTFAMILY"/>
</dbReference>
<keyword evidence="9 14" id="KW-0949">S-adenosyl-L-methionine</keyword>
<evidence type="ECO:0000256" key="7">
    <source>
        <dbReference type="ARBA" id="ARBA00022603"/>
    </source>
</evidence>
<dbReference type="InterPro" id="IPR006027">
    <property type="entry name" value="NusB_RsmB_TIM44"/>
</dbReference>
<dbReference type="GO" id="GO:0003723">
    <property type="term" value="F:RNA binding"/>
    <property type="evidence" value="ECO:0007669"/>
    <property type="project" value="UniProtKB-UniRule"/>
</dbReference>
<dbReference type="NCBIfam" id="TIGR00563">
    <property type="entry name" value="rsmB"/>
    <property type="match status" value="1"/>
</dbReference>
<dbReference type="OrthoDB" id="9810297at2"/>
<dbReference type="PROSITE" id="PS01153">
    <property type="entry name" value="NOL1_NOP2_SUN"/>
    <property type="match status" value="1"/>
</dbReference>
<evidence type="ECO:0000256" key="9">
    <source>
        <dbReference type="ARBA" id="ARBA00022691"/>
    </source>
</evidence>
<evidence type="ECO:0000256" key="3">
    <source>
        <dbReference type="ARBA" id="ARBA00007494"/>
    </source>
</evidence>
<dbReference type="Pfam" id="PF22458">
    <property type="entry name" value="RsmF-B_ferredox"/>
    <property type="match status" value="1"/>
</dbReference>
<dbReference type="PANTHER" id="PTHR22807">
    <property type="entry name" value="NOP2 YEAST -RELATED NOL1/NOP2/FMU SUN DOMAIN-CONTAINING"/>
    <property type="match status" value="1"/>
</dbReference>
<comment type="catalytic activity">
    <reaction evidence="13">
        <text>cytidine(967) in 16S rRNA + S-adenosyl-L-methionine = 5-methylcytidine(967) in 16S rRNA + S-adenosyl-L-homocysteine + H(+)</text>
        <dbReference type="Rhea" id="RHEA:42748"/>
        <dbReference type="Rhea" id="RHEA-COMP:10219"/>
        <dbReference type="Rhea" id="RHEA-COMP:10220"/>
        <dbReference type="ChEBI" id="CHEBI:15378"/>
        <dbReference type="ChEBI" id="CHEBI:57856"/>
        <dbReference type="ChEBI" id="CHEBI:59789"/>
        <dbReference type="ChEBI" id="CHEBI:74483"/>
        <dbReference type="ChEBI" id="CHEBI:82748"/>
        <dbReference type="EC" id="2.1.1.176"/>
    </reaction>
</comment>
<dbReference type="SUPFAM" id="SSF48013">
    <property type="entry name" value="NusB-like"/>
    <property type="match status" value="1"/>
</dbReference>
<keyword evidence="8 14" id="KW-0808">Transferase</keyword>
<evidence type="ECO:0000256" key="6">
    <source>
        <dbReference type="ARBA" id="ARBA00022552"/>
    </source>
</evidence>
<evidence type="ECO:0000256" key="11">
    <source>
        <dbReference type="ARBA" id="ARBA00030399"/>
    </source>
</evidence>
<evidence type="ECO:0000313" key="17">
    <source>
        <dbReference type="Proteomes" id="UP000190080"/>
    </source>
</evidence>
<accession>A0A1V4IQJ7</accession>
<dbReference type="PROSITE" id="PS51686">
    <property type="entry name" value="SAM_MT_RSMB_NOP"/>
    <property type="match status" value="1"/>
</dbReference>
<evidence type="ECO:0000256" key="12">
    <source>
        <dbReference type="ARBA" id="ARBA00031088"/>
    </source>
</evidence>
<comment type="similarity">
    <text evidence="3 14">Belongs to the class I-like SAM-binding methyltransferase superfamily. RsmB/NOP family.</text>
</comment>
<dbReference type="InterPro" id="IPR029063">
    <property type="entry name" value="SAM-dependent_MTases_sf"/>
</dbReference>
<feature type="binding site" evidence="14">
    <location>
        <position position="308"/>
    </location>
    <ligand>
        <name>S-adenosyl-L-methionine</name>
        <dbReference type="ChEBI" id="CHEBI:59789"/>
    </ligand>
</feature>
<dbReference type="NCBIfam" id="NF011494">
    <property type="entry name" value="PRK14902.1"/>
    <property type="match status" value="1"/>
</dbReference>
<dbReference type="InterPro" id="IPR001678">
    <property type="entry name" value="MeTrfase_RsmB-F_NOP2_dom"/>
</dbReference>
<feature type="binding site" evidence="14">
    <location>
        <position position="281"/>
    </location>
    <ligand>
        <name>S-adenosyl-L-methionine</name>
        <dbReference type="ChEBI" id="CHEBI:59789"/>
    </ligand>
</feature>
<comment type="function">
    <text evidence="1">Specifically methylates the cytosine at position 967 (m5C967) of 16S rRNA.</text>
</comment>
<reference evidence="16 17" key="1">
    <citation type="submission" date="2017-03" db="EMBL/GenBank/DDBJ databases">
        <title>Genome sequence of Clostridium oryzae DSM 28571.</title>
        <authorList>
            <person name="Poehlein A."/>
            <person name="Daniel R."/>
        </authorList>
    </citation>
    <scope>NUCLEOTIDE SEQUENCE [LARGE SCALE GENOMIC DNA]</scope>
    <source>
        <strain evidence="16 17">DSM 28571</strain>
    </source>
</reference>
<dbReference type="Gene3D" id="3.40.50.150">
    <property type="entry name" value="Vaccinia Virus protein VP39"/>
    <property type="match status" value="1"/>
</dbReference>
<feature type="domain" description="SAM-dependent MTase RsmB/NOP-type" evidence="15">
    <location>
        <begin position="167"/>
        <end position="439"/>
    </location>
</feature>
<dbReference type="EC" id="2.1.1.176" evidence="4"/>
<dbReference type="Pfam" id="PF01189">
    <property type="entry name" value="Methyltr_RsmB-F"/>
    <property type="match status" value="1"/>
</dbReference>
<feature type="binding site" evidence="14">
    <location>
        <position position="326"/>
    </location>
    <ligand>
        <name>S-adenosyl-L-methionine</name>
        <dbReference type="ChEBI" id="CHEBI:59789"/>
    </ligand>
</feature>
<dbReference type="InterPro" id="IPR018314">
    <property type="entry name" value="RsmB/NOL1/NOP2-like_CS"/>
</dbReference>
<feature type="active site" description="Nucleophile" evidence="14">
    <location>
        <position position="379"/>
    </location>
</feature>
<dbReference type="EMBL" id="MZGV01000019">
    <property type="protein sequence ID" value="OPJ61757.1"/>
    <property type="molecule type" value="Genomic_DNA"/>
</dbReference>
<evidence type="ECO:0000256" key="14">
    <source>
        <dbReference type="PROSITE-ProRule" id="PRU01023"/>
    </source>
</evidence>
<organism evidence="16 17">
    <name type="scientific">Clostridium oryzae</name>
    <dbReference type="NCBI Taxonomy" id="1450648"/>
    <lineage>
        <taxon>Bacteria</taxon>
        <taxon>Bacillati</taxon>
        <taxon>Bacillota</taxon>
        <taxon>Clostridia</taxon>
        <taxon>Eubacteriales</taxon>
        <taxon>Clostridiaceae</taxon>
        <taxon>Clostridium</taxon>
    </lineage>
</organism>
<proteinExistence type="inferred from homology"/>